<gene>
    <name evidence="1" type="ORF">BAJUN_00980</name>
</gene>
<reference evidence="1" key="1">
    <citation type="submission" date="2022-05" db="EMBL/GenBank/DDBJ databases">
        <authorList>
            <person name="Friedrich I."/>
            <person name="Poehlein A."/>
            <person name="Schneider D."/>
            <person name="Hertel R."/>
            <person name="Daniel R."/>
        </authorList>
    </citation>
    <scope>NUCLEOTIDE SEQUENCE</scope>
</reference>
<evidence type="ECO:0000313" key="2">
    <source>
        <dbReference type="Proteomes" id="UP001057427"/>
    </source>
</evidence>
<protein>
    <submittedName>
        <fullName evidence="1">Uncharacterized protein</fullName>
    </submittedName>
</protein>
<accession>A0A9E7N6M7</accession>
<evidence type="ECO:0000313" key="1">
    <source>
        <dbReference type="EMBL" id="UTC29728.1"/>
    </source>
</evidence>
<dbReference type="EMBL" id="ON529858">
    <property type="protein sequence ID" value="UTC29728.1"/>
    <property type="molecule type" value="Genomic_DNA"/>
</dbReference>
<keyword evidence="2" id="KW-1185">Reference proteome</keyword>
<name>A0A9E7N6M7_9CAUD</name>
<proteinExistence type="predicted"/>
<dbReference type="Proteomes" id="UP001057427">
    <property type="component" value="Segment"/>
</dbReference>
<sequence>MKLGPLKTAIRNFNGTVTANWNSSLFTVQSPVVVGFGKTMLIAALDTAYGKDNKVETGLQFDETTGMLARDTAEGNRSDLGM</sequence>
<organism evidence="1 2">
    <name type="scientific">Brevundimonas phage vB_BgoS-Bajun</name>
    <dbReference type="NCBI Taxonomy" id="2948594"/>
    <lineage>
        <taxon>Viruses</taxon>
        <taxon>Duplodnaviria</taxon>
        <taxon>Heunggongvirae</taxon>
        <taxon>Uroviricota</taxon>
        <taxon>Caudoviricetes</taxon>
        <taxon>Dolichocephalovirinae</taxon>
    </lineage>
</organism>